<dbReference type="RefSeq" id="WP_123521804.1">
    <property type="nucleotide sequence ID" value="NZ_JBHLWF010000005.1"/>
</dbReference>
<proteinExistence type="predicted"/>
<dbReference type="InterPro" id="IPR000073">
    <property type="entry name" value="AB_hydrolase_1"/>
</dbReference>
<feature type="domain" description="AB hydrolase-1" evidence="1">
    <location>
        <begin position="29"/>
        <end position="146"/>
    </location>
</feature>
<accession>A0A4V6NZF6</accession>
<evidence type="ECO:0000259" key="1">
    <source>
        <dbReference type="Pfam" id="PF12697"/>
    </source>
</evidence>
<dbReference type="GO" id="GO:0016787">
    <property type="term" value="F:hydrolase activity"/>
    <property type="evidence" value="ECO:0007669"/>
    <property type="project" value="UniProtKB-KW"/>
</dbReference>
<dbReference type="EMBL" id="SMAF01000001">
    <property type="protein sequence ID" value="TCT01278.1"/>
    <property type="molecule type" value="Genomic_DNA"/>
</dbReference>
<gene>
    <name evidence="2" type="ORF">EDC25_101136</name>
</gene>
<reference evidence="2 3" key="1">
    <citation type="submission" date="2019-03" db="EMBL/GenBank/DDBJ databases">
        <title>Genomic Encyclopedia of Type Strains, Phase IV (KMG-IV): sequencing the most valuable type-strain genomes for metagenomic binning, comparative biology and taxonomic classification.</title>
        <authorList>
            <person name="Goeker M."/>
        </authorList>
    </citation>
    <scope>NUCLEOTIDE SEQUENCE [LARGE SCALE GENOMIC DNA]</scope>
    <source>
        <strain evidence="2 3">DSM 21944</strain>
    </source>
</reference>
<sequence length="170" mass="18305">MKGQVLLSHGMESGPQANKVSALAAVAEARGWRSSRPDFRDLDATRDVRRLESRIERLLASVEPGQPLVLAGSSLGAFCSARASLSVPCRGVFLIAPPLGIPGFPLSLDLPAVRAEIVHAWGDELIPAADVVAFASRRRLPLHLLDDNHRLEAHVDVIAALFDRFLGSCE</sequence>
<dbReference type="Pfam" id="PF12697">
    <property type="entry name" value="Abhydrolase_6"/>
    <property type="match status" value="1"/>
</dbReference>
<dbReference type="InterPro" id="IPR029058">
    <property type="entry name" value="AB_hydrolase_fold"/>
</dbReference>
<keyword evidence="2" id="KW-0378">Hydrolase</keyword>
<dbReference type="SUPFAM" id="SSF53474">
    <property type="entry name" value="alpha/beta-Hydrolases"/>
    <property type="match status" value="1"/>
</dbReference>
<comment type="caution">
    <text evidence="2">The sequence shown here is derived from an EMBL/GenBank/DDBJ whole genome shotgun (WGS) entry which is preliminary data.</text>
</comment>
<dbReference type="AlphaFoldDB" id="A0A4V6NZF6"/>
<dbReference type="Proteomes" id="UP000294599">
    <property type="component" value="Unassembled WGS sequence"/>
</dbReference>
<evidence type="ECO:0000313" key="2">
    <source>
        <dbReference type="EMBL" id="TCT01278.1"/>
    </source>
</evidence>
<organism evidence="2 3">
    <name type="scientific">Pseudofulvimonas gallinarii</name>
    <dbReference type="NCBI Taxonomy" id="634155"/>
    <lineage>
        <taxon>Bacteria</taxon>
        <taxon>Pseudomonadati</taxon>
        <taxon>Pseudomonadota</taxon>
        <taxon>Gammaproteobacteria</taxon>
        <taxon>Lysobacterales</taxon>
        <taxon>Rhodanobacteraceae</taxon>
        <taxon>Pseudofulvimonas</taxon>
    </lineage>
</organism>
<dbReference type="Gene3D" id="3.40.50.1820">
    <property type="entry name" value="alpha/beta hydrolase"/>
    <property type="match status" value="1"/>
</dbReference>
<protein>
    <submittedName>
        <fullName evidence="2">Alpha/beta superfamily hydrolase</fullName>
    </submittedName>
</protein>
<name>A0A4V6NZF6_9GAMM</name>
<evidence type="ECO:0000313" key="3">
    <source>
        <dbReference type="Proteomes" id="UP000294599"/>
    </source>
</evidence>
<keyword evidence="3" id="KW-1185">Reference proteome</keyword>
<dbReference type="OrthoDB" id="264572at2"/>